<dbReference type="SMART" id="SM00490">
    <property type="entry name" value="HELICc"/>
    <property type="match status" value="1"/>
</dbReference>
<evidence type="ECO:0000259" key="17">
    <source>
        <dbReference type="PROSITE" id="PS50967"/>
    </source>
</evidence>
<dbReference type="NCBIfam" id="TIGR01389">
    <property type="entry name" value="recQ"/>
    <property type="match status" value="1"/>
</dbReference>
<feature type="domain" description="Helicase C-terminal" evidence="19">
    <location>
        <begin position="219"/>
        <end position="366"/>
    </location>
</feature>
<evidence type="ECO:0000256" key="9">
    <source>
        <dbReference type="ARBA" id="ARBA00022833"/>
    </source>
</evidence>
<dbReference type="SUPFAM" id="SSF52540">
    <property type="entry name" value="P-loop containing nucleoside triphosphate hydrolases"/>
    <property type="match status" value="1"/>
</dbReference>
<keyword evidence="7" id="KW-0378">Hydrolase</keyword>
<dbReference type="CDD" id="cd18794">
    <property type="entry name" value="SF2_C_RecQ"/>
    <property type="match status" value="1"/>
</dbReference>
<dbReference type="PANTHER" id="PTHR13710:SF105">
    <property type="entry name" value="ATP-DEPENDENT DNA HELICASE Q1"/>
    <property type="match status" value="1"/>
</dbReference>
<evidence type="ECO:0000256" key="7">
    <source>
        <dbReference type="ARBA" id="ARBA00022801"/>
    </source>
</evidence>
<dbReference type="GO" id="GO:0006310">
    <property type="term" value="P:DNA recombination"/>
    <property type="evidence" value="ECO:0007669"/>
    <property type="project" value="UniProtKB-UniRule"/>
</dbReference>
<dbReference type="FunFam" id="3.40.50.300:FF:001389">
    <property type="entry name" value="ATP-dependent DNA helicase RecQ"/>
    <property type="match status" value="1"/>
</dbReference>
<keyword evidence="12" id="KW-0233">DNA recombination</keyword>
<protein>
    <recommendedName>
        <fullName evidence="16">DNA helicase RecQ</fullName>
        <ecNumber evidence="16">5.6.2.4</ecNumber>
    </recommendedName>
</protein>
<dbReference type="InterPro" id="IPR010997">
    <property type="entry name" value="HRDC-like_sf"/>
</dbReference>
<comment type="cofactor">
    <cofactor evidence="1">
        <name>Mg(2+)</name>
        <dbReference type="ChEBI" id="CHEBI:18420"/>
    </cofactor>
</comment>
<dbReference type="InterPro" id="IPR027417">
    <property type="entry name" value="P-loop_NTPase"/>
</dbReference>
<dbReference type="InterPro" id="IPR018982">
    <property type="entry name" value="RQC_domain"/>
</dbReference>
<dbReference type="Gene3D" id="1.10.10.10">
    <property type="entry name" value="Winged helix-like DNA-binding domain superfamily/Winged helix DNA-binding domain"/>
    <property type="match status" value="1"/>
</dbReference>
<keyword evidence="6" id="KW-0227">DNA damage</keyword>
<evidence type="ECO:0000256" key="13">
    <source>
        <dbReference type="ARBA" id="ARBA00023204"/>
    </source>
</evidence>
<evidence type="ECO:0000256" key="14">
    <source>
        <dbReference type="ARBA" id="ARBA00023235"/>
    </source>
</evidence>
<organism evidence="20 21">
    <name type="scientific">Dendrosporobacter quercicolus</name>
    <dbReference type="NCBI Taxonomy" id="146817"/>
    <lineage>
        <taxon>Bacteria</taxon>
        <taxon>Bacillati</taxon>
        <taxon>Bacillota</taxon>
        <taxon>Negativicutes</taxon>
        <taxon>Selenomonadales</taxon>
        <taxon>Sporomusaceae</taxon>
        <taxon>Dendrosporobacter</taxon>
    </lineage>
</organism>
<dbReference type="AlphaFoldDB" id="A0A1G9U608"/>
<dbReference type="GO" id="GO:0016787">
    <property type="term" value="F:hydrolase activity"/>
    <property type="evidence" value="ECO:0007669"/>
    <property type="project" value="UniProtKB-KW"/>
</dbReference>
<dbReference type="EC" id="5.6.2.4" evidence="16"/>
<sequence>MMLEQAGQVLQKYFGYHEFRPGQDQIIASLLKGHDTVAIMPTGAGKSVCFQVPALLLPGVTLVVSPLISLMKDQVDGLNSQGIPATFINSALAGTEVRRRLYDISAGRYKLVYIAPERLETEAFQAALQRLNISMVAIDEAHCVSQWGHDFRPSFRNIRPFIERLKVRPVLGAFTATATNEVKTDIAALLSLVQPDVYVTGFDRPNLSFTVLRGENKQKFIMNYLQTNSRQSGIIYAATRKEVDGLYELLLKRGVSAGRYHAGLSDEERAQQQERFLYDDIRVMVATNAFGMGIDKSNVRYVLHYNMPKNMESYYQEAGRSGRDGLPGECILLFGAQDTLLQKFLIDKSVEDPVRKHHELRKLQLMVDYCHTPECLRQYILRYFGDTAAASECGNCGNCDNAGELVDITLDAQKVFSCVYRLRERFGVTVIADVLKGSKNKKVQQLGLDRLPTYGLFAQRTIPEIKALIQRLVATQYLNFTEGEYPVVKLTAQALAVLKNEASVWQKETTQRKLEADDDLFELLRQLRKQIAEREKVPPYVVFADSTLRELSEKCPQDEADLRHIKGIGELKLKRYGGEFLQLIRQHTAQSAAPESAAPAAAATRKAAGPASHLVTLELFRQGKSLEQIAQERALTINTVQNHLSRCSSEGHAVDWDRLIPAQYEALIVAVIQQLGGDLLRPIKDALPEEVGYEAIKAVLGKHFSSSSNAG</sequence>
<evidence type="ECO:0000259" key="19">
    <source>
        <dbReference type="PROSITE" id="PS51194"/>
    </source>
</evidence>
<dbReference type="EMBL" id="FNHB01000005">
    <property type="protein sequence ID" value="SDM55410.1"/>
    <property type="molecule type" value="Genomic_DNA"/>
</dbReference>
<dbReference type="InterPro" id="IPR004589">
    <property type="entry name" value="DNA_helicase_ATP-dep_RecQ"/>
</dbReference>
<dbReference type="GO" id="GO:0006281">
    <property type="term" value="P:DNA repair"/>
    <property type="evidence" value="ECO:0007669"/>
    <property type="project" value="UniProtKB-KW"/>
</dbReference>
<proteinExistence type="inferred from homology"/>
<dbReference type="Pfam" id="PF14493">
    <property type="entry name" value="HTH_40"/>
    <property type="match status" value="1"/>
</dbReference>
<dbReference type="Pfam" id="PF00570">
    <property type="entry name" value="HRDC"/>
    <property type="match status" value="1"/>
</dbReference>
<evidence type="ECO:0000256" key="15">
    <source>
        <dbReference type="ARBA" id="ARBA00034617"/>
    </source>
</evidence>
<dbReference type="GO" id="GO:0006260">
    <property type="term" value="P:DNA replication"/>
    <property type="evidence" value="ECO:0007669"/>
    <property type="project" value="InterPro"/>
</dbReference>
<keyword evidence="11" id="KW-0238">DNA-binding</keyword>
<dbReference type="InterPro" id="IPR044876">
    <property type="entry name" value="HRDC_dom_sf"/>
</dbReference>
<dbReference type="NCBIfam" id="TIGR00614">
    <property type="entry name" value="recQ_fam"/>
    <property type="match status" value="1"/>
</dbReference>
<dbReference type="SUPFAM" id="SSF47819">
    <property type="entry name" value="HRDC-like"/>
    <property type="match status" value="1"/>
</dbReference>
<dbReference type="GO" id="GO:0046872">
    <property type="term" value="F:metal ion binding"/>
    <property type="evidence" value="ECO:0007669"/>
    <property type="project" value="UniProtKB-KW"/>
</dbReference>
<dbReference type="Pfam" id="PF16124">
    <property type="entry name" value="RecQ_Zn_bind"/>
    <property type="match status" value="1"/>
</dbReference>
<evidence type="ECO:0000256" key="11">
    <source>
        <dbReference type="ARBA" id="ARBA00023125"/>
    </source>
</evidence>
<dbReference type="PROSITE" id="PS50967">
    <property type="entry name" value="HRDC"/>
    <property type="match status" value="1"/>
</dbReference>
<dbReference type="InterPro" id="IPR001650">
    <property type="entry name" value="Helicase_C-like"/>
</dbReference>
<dbReference type="GO" id="GO:0005737">
    <property type="term" value="C:cytoplasm"/>
    <property type="evidence" value="ECO:0007669"/>
    <property type="project" value="TreeGrafter"/>
</dbReference>
<name>A0A1G9U608_9FIRM</name>
<dbReference type="Pfam" id="PF00271">
    <property type="entry name" value="Helicase_C"/>
    <property type="match status" value="1"/>
</dbReference>
<dbReference type="InterPro" id="IPR011545">
    <property type="entry name" value="DEAD/DEAH_box_helicase_dom"/>
</dbReference>
<dbReference type="SUPFAM" id="SSF46785">
    <property type="entry name" value="Winged helix' DNA-binding domain"/>
    <property type="match status" value="1"/>
</dbReference>
<evidence type="ECO:0000256" key="5">
    <source>
        <dbReference type="ARBA" id="ARBA00022741"/>
    </source>
</evidence>
<feature type="domain" description="HRDC" evidence="17">
    <location>
        <begin position="514"/>
        <end position="594"/>
    </location>
</feature>
<dbReference type="SMART" id="SM00341">
    <property type="entry name" value="HRDC"/>
    <property type="match status" value="1"/>
</dbReference>
<dbReference type="Gene3D" id="3.40.50.300">
    <property type="entry name" value="P-loop containing nucleotide triphosphate hydrolases"/>
    <property type="match status" value="2"/>
</dbReference>
<dbReference type="InterPro" id="IPR029491">
    <property type="entry name" value="Helicase_HTH"/>
</dbReference>
<dbReference type="GO" id="GO:0009432">
    <property type="term" value="P:SOS response"/>
    <property type="evidence" value="ECO:0007669"/>
    <property type="project" value="UniProtKB-UniRule"/>
</dbReference>
<evidence type="ECO:0000256" key="8">
    <source>
        <dbReference type="ARBA" id="ARBA00022806"/>
    </source>
</evidence>
<dbReference type="GO" id="GO:0030894">
    <property type="term" value="C:replisome"/>
    <property type="evidence" value="ECO:0007669"/>
    <property type="project" value="TreeGrafter"/>
</dbReference>
<dbReference type="SMART" id="SM00487">
    <property type="entry name" value="DEXDc"/>
    <property type="match status" value="1"/>
</dbReference>
<gene>
    <name evidence="20" type="ORF">SAMN04488502_105203</name>
</gene>
<dbReference type="InterPro" id="IPR036388">
    <property type="entry name" value="WH-like_DNA-bd_sf"/>
</dbReference>
<evidence type="ECO:0000256" key="4">
    <source>
        <dbReference type="ARBA" id="ARBA00022723"/>
    </source>
</evidence>
<keyword evidence="14" id="KW-0413">Isomerase</keyword>
<keyword evidence="4" id="KW-0479">Metal-binding</keyword>
<evidence type="ECO:0000256" key="2">
    <source>
        <dbReference type="ARBA" id="ARBA00001947"/>
    </source>
</evidence>
<evidence type="ECO:0000256" key="10">
    <source>
        <dbReference type="ARBA" id="ARBA00022840"/>
    </source>
</evidence>
<dbReference type="STRING" id="146817.SAMN04488502_105203"/>
<keyword evidence="5" id="KW-0547">Nucleotide-binding</keyword>
<keyword evidence="13" id="KW-0234">DNA repair</keyword>
<dbReference type="PANTHER" id="PTHR13710">
    <property type="entry name" value="DNA HELICASE RECQ FAMILY MEMBER"/>
    <property type="match status" value="1"/>
</dbReference>
<keyword evidence="9" id="KW-0862">Zinc</keyword>
<evidence type="ECO:0000259" key="18">
    <source>
        <dbReference type="PROSITE" id="PS51192"/>
    </source>
</evidence>
<evidence type="ECO:0000313" key="21">
    <source>
        <dbReference type="Proteomes" id="UP000214880"/>
    </source>
</evidence>
<dbReference type="PROSITE" id="PS51194">
    <property type="entry name" value="HELICASE_CTER"/>
    <property type="match status" value="1"/>
</dbReference>
<dbReference type="InterPro" id="IPR014001">
    <property type="entry name" value="Helicase_ATP-bd"/>
</dbReference>
<dbReference type="Pfam" id="PF09382">
    <property type="entry name" value="RQC"/>
    <property type="match status" value="1"/>
</dbReference>
<comment type="catalytic activity">
    <reaction evidence="15">
        <text>Couples ATP hydrolysis with the unwinding of duplex DNA by translocating in the 3'-5' direction.</text>
        <dbReference type="EC" id="5.6.2.4"/>
    </reaction>
</comment>
<keyword evidence="8 20" id="KW-0347">Helicase</keyword>
<dbReference type="GO" id="GO:0043590">
    <property type="term" value="C:bacterial nucleoid"/>
    <property type="evidence" value="ECO:0007669"/>
    <property type="project" value="TreeGrafter"/>
</dbReference>
<dbReference type="GO" id="GO:0043138">
    <property type="term" value="F:3'-5' DNA helicase activity"/>
    <property type="evidence" value="ECO:0007669"/>
    <property type="project" value="UniProtKB-EC"/>
</dbReference>
<keyword evidence="21" id="KW-1185">Reference proteome</keyword>
<evidence type="ECO:0000256" key="6">
    <source>
        <dbReference type="ARBA" id="ARBA00022763"/>
    </source>
</evidence>
<dbReference type="InterPro" id="IPR002121">
    <property type="entry name" value="HRDC_dom"/>
</dbReference>
<dbReference type="InterPro" id="IPR036390">
    <property type="entry name" value="WH_DNA-bd_sf"/>
</dbReference>
<evidence type="ECO:0000313" key="20">
    <source>
        <dbReference type="EMBL" id="SDM55410.1"/>
    </source>
</evidence>
<dbReference type="SMART" id="SM00956">
    <property type="entry name" value="RQC"/>
    <property type="match status" value="1"/>
</dbReference>
<dbReference type="Gene3D" id="1.10.150.80">
    <property type="entry name" value="HRDC domain"/>
    <property type="match status" value="1"/>
</dbReference>
<feature type="domain" description="Helicase ATP-binding" evidence="18">
    <location>
        <begin position="27"/>
        <end position="196"/>
    </location>
</feature>
<dbReference type="GO" id="GO:0005524">
    <property type="term" value="F:ATP binding"/>
    <property type="evidence" value="ECO:0007669"/>
    <property type="project" value="UniProtKB-KW"/>
</dbReference>
<dbReference type="FunFam" id="1.10.150.80:FF:000002">
    <property type="entry name" value="ATP-dependent DNA helicase RecQ"/>
    <property type="match status" value="1"/>
</dbReference>
<comment type="similarity">
    <text evidence="3">Belongs to the helicase family. RecQ subfamily.</text>
</comment>
<dbReference type="CDD" id="cd17920">
    <property type="entry name" value="DEXHc_RecQ"/>
    <property type="match status" value="1"/>
</dbReference>
<dbReference type="GO" id="GO:0003677">
    <property type="term" value="F:DNA binding"/>
    <property type="evidence" value="ECO:0007669"/>
    <property type="project" value="UniProtKB-KW"/>
</dbReference>
<reference evidence="20 21" key="1">
    <citation type="submission" date="2016-10" db="EMBL/GenBank/DDBJ databases">
        <authorList>
            <person name="de Groot N.N."/>
        </authorList>
    </citation>
    <scope>NUCLEOTIDE SEQUENCE [LARGE SCALE GENOMIC DNA]</scope>
    <source>
        <strain evidence="20 21">DSM 1736</strain>
    </source>
</reference>
<dbReference type="Pfam" id="PF00270">
    <property type="entry name" value="DEAD"/>
    <property type="match status" value="1"/>
</dbReference>
<dbReference type="InterPro" id="IPR032284">
    <property type="entry name" value="RecQ_Zn-bd"/>
</dbReference>
<evidence type="ECO:0000256" key="12">
    <source>
        <dbReference type="ARBA" id="ARBA00023172"/>
    </source>
</evidence>
<dbReference type="InterPro" id="IPR006293">
    <property type="entry name" value="DNA_helicase_ATP-dep_RecQ_bac"/>
</dbReference>
<dbReference type="GO" id="GO:0009378">
    <property type="term" value="F:four-way junction helicase activity"/>
    <property type="evidence" value="ECO:0007669"/>
    <property type="project" value="TreeGrafter"/>
</dbReference>
<evidence type="ECO:0000256" key="3">
    <source>
        <dbReference type="ARBA" id="ARBA00005446"/>
    </source>
</evidence>
<comment type="cofactor">
    <cofactor evidence="2">
        <name>Zn(2+)</name>
        <dbReference type="ChEBI" id="CHEBI:29105"/>
    </cofactor>
</comment>
<dbReference type="Proteomes" id="UP000214880">
    <property type="component" value="Unassembled WGS sequence"/>
</dbReference>
<keyword evidence="10" id="KW-0067">ATP-binding</keyword>
<evidence type="ECO:0000256" key="16">
    <source>
        <dbReference type="NCBIfam" id="TIGR01389"/>
    </source>
</evidence>
<dbReference type="PROSITE" id="PS51192">
    <property type="entry name" value="HELICASE_ATP_BIND_1"/>
    <property type="match status" value="1"/>
</dbReference>
<accession>A0A1G9U608</accession>
<evidence type="ECO:0000256" key="1">
    <source>
        <dbReference type="ARBA" id="ARBA00001946"/>
    </source>
</evidence>